<comment type="caution">
    <text evidence="6">The sequence shown here is derived from an EMBL/GenBank/DDBJ whole genome shotgun (WGS) entry which is preliminary data.</text>
</comment>
<reference evidence="6 7" key="1">
    <citation type="submission" date="2020-04" db="EMBL/GenBank/DDBJ databases">
        <title>Molecular characterization of pseudomonads from Agaricus bisporus reveal novel blotch 2 pathogens in Western Europe.</title>
        <authorList>
            <person name="Taparia T."/>
            <person name="Krijger M."/>
            <person name="Haynes E."/>
            <person name="Elpinstone J.G."/>
            <person name="Noble R."/>
            <person name="Van Der Wolf J."/>
        </authorList>
    </citation>
    <scope>NUCLEOTIDE SEQUENCE [LARGE SCALE GENOMIC DNA]</scope>
    <source>
        <strain evidence="6 7">G9001</strain>
    </source>
</reference>
<name>A0A7Y7WT89_9PSED</name>
<dbReference type="InterPro" id="IPR058163">
    <property type="entry name" value="LysR-type_TF_proteobact-type"/>
</dbReference>
<dbReference type="InterPro" id="IPR036390">
    <property type="entry name" value="WH_DNA-bd_sf"/>
</dbReference>
<dbReference type="PANTHER" id="PTHR30537:SF5">
    <property type="entry name" value="HTH-TYPE TRANSCRIPTIONAL ACTIVATOR TTDR-RELATED"/>
    <property type="match status" value="1"/>
</dbReference>
<dbReference type="FunFam" id="1.10.10.10:FF:000001">
    <property type="entry name" value="LysR family transcriptional regulator"/>
    <property type="match status" value="1"/>
</dbReference>
<dbReference type="GO" id="GO:0003700">
    <property type="term" value="F:DNA-binding transcription factor activity"/>
    <property type="evidence" value="ECO:0007669"/>
    <property type="project" value="InterPro"/>
</dbReference>
<evidence type="ECO:0000256" key="3">
    <source>
        <dbReference type="ARBA" id="ARBA00023125"/>
    </source>
</evidence>
<evidence type="ECO:0000256" key="2">
    <source>
        <dbReference type="ARBA" id="ARBA00023015"/>
    </source>
</evidence>
<keyword evidence="3" id="KW-0238">DNA-binding</keyword>
<dbReference type="SUPFAM" id="SSF53850">
    <property type="entry name" value="Periplasmic binding protein-like II"/>
    <property type="match status" value="1"/>
</dbReference>
<dbReference type="PRINTS" id="PR00039">
    <property type="entry name" value="HTHLYSR"/>
</dbReference>
<dbReference type="Pfam" id="PF00126">
    <property type="entry name" value="HTH_1"/>
    <property type="match status" value="1"/>
</dbReference>
<gene>
    <name evidence="6" type="ORF">HX830_18520</name>
</gene>
<keyword evidence="4" id="KW-0804">Transcription</keyword>
<sequence>MRQDQLDGLVTFVCVAEHSSFSAAAVRLGVSPSAVSQVIRNLERRLGAALFNRTTRSVSLTEAGVGFLEKVKPAVNMLTSAALELGDTTGSPSGLLRLNVPRSAYMSILQPRLSAFLEAYPRIDLEISMENAFVDIVRLGFDAGIRFGDFVERDMVAIKVGPSVRMRVIASPAYLARHGTPEHPSDLLDHNCICFRSSGGVVERWDLAKGEEVLQLPVRGRLIVNDSAALVQSALDGNGIGYMISGYIDRFIERGELVSLFEDWGPELPGFSLYYPDRRRVTRKLRALIDFLRDPSGGHFSNAPPLGTSTSLRIL</sequence>
<accession>A0A7Y7WT89</accession>
<feature type="domain" description="HTH lysR-type" evidence="5">
    <location>
        <begin position="4"/>
        <end position="61"/>
    </location>
</feature>
<dbReference type="AlphaFoldDB" id="A0A7Y7WT89"/>
<protein>
    <submittedName>
        <fullName evidence="6">LysR family transcriptional regulator</fullName>
    </submittedName>
</protein>
<keyword evidence="2" id="KW-0805">Transcription regulation</keyword>
<dbReference type="PANTHER" id="PTHR30537">
    <property type="entry name" value="HTH-TYPE TRANSCRIPTIONAL REGULATOR"/>
    <property type="match status" value="1"/>
</dbReference>
<evidence type="ECO:0000313" key="6">
    <source>
        <dbReference type="EMBL" id="NWB86875.1"/>
    </source>
</evidence>
<dbReference type="GO" id="GO:0003677">
    <property type="term" value="F:DNA binding"/>
    <property type="evidence" value="ECO:0007669"/>
    <property type="project" value="UniProtKB-KW"/>
</dbReference>
<dbReference type="Gene3D" id="3.40.190.290">
    <property type="match status" value="1"/>
</dbReference>
<dbReference type="PROSITE" id="PS50931">
    <property type="entry name" value="HTH_LYSR"/>
    <property type="match status" value="1"/>
</dbReference>
<comment type="similarity">
    <text evidence="1">Belongs to the LysR transcriptional regulatory family.</text>
</comment>
<dbReference type="InterPro" id="IPR036388">
    <property type="entry name" value="WH-like_DNA-bd_sf"/>
</dbReference>
<dbReference type="Gene3D" id="1.10.10.10">
    <property type="entry name" value="Winged helix-like DNA-binding domain superfamily/Winged helix DNA-binding domain"/>
    <property type="match status" value="1"/>
</dbReference>
<proteinExistence type="inferred from homology"/>
<dbReference type="RefSeq" id="WP_152741439.1">
    <property type="nucleotide sequence ID" value="NZ_JACAQA010000015.1"/>
</dbReference>
<organism evidence="6 7">
    <name type="scientific">Pseudomonas gingeri</name>
    <dbReference type="NCBI Taxonomy" id="117681"/>
    <lineage>
        <taxon>Bacteria</taxon>
        <taxon>Pseudomonadati</taxon>
        <taxon>Pseudomonadota</taxon>
        <taxon>Gammaproteobacteria</taxon>
        <taxon>Pseudomonadales</taxon>
        <taxon>Pseudomonadaceae</taxon>
        <taxon>Pseudomonas</taxon>
    </lineage>
</organism>
<dbReference type="EMBL" id="JACAQA010000015">
    <property type="protein sequence ID" value="NWB86875.1"/>
    <property type="molecule type" value="Genomic_DNA"/>
</dbReference>
<evidence type="ECO:0000259" key="5">
    <source>
        <dbReference type="PROSITE" id="PS50931"/>
    </source>
</evidence>
<dbReference type="InterPro" id="IPR000847">
    <property type="entry name" value="LysR_HTH_N"/>
</dbReference>
<dbReference type="SUPFAM" id="SSF46785">
    <property type="entry name" value="Winged helix' DNA-binding domain"/>
    <property type="match status" value="1"/>
</dbReference>
<dbReference type="Proteomes" id="UP000522864">
    <property type="component" value="Unassembled WGS sequence"/>
</dbReference>
<dbReference type="CDD" id="cd08474">
    <property type="entry name" value="PBP2_CrgA_like_5"/>
    <property type="match status" value="1"/>
</dbReference>
<dbReference type="Pfam" id="PF03466">
    <property type="entry name" value="LysR_substrate"/>
    <property type="match status" value="1"/>
</dbReference>
<dbReference type="InterPro" id="IPR005119">
    <property type="entry name" value="LysR_subst-bd"/>
</dbReference>
<evidence type="ECO:0000256" key="4">
    <source>
        <dbReference type="ARBA" id="ARBA00023163"/>
    </source>
</evidence>
<evidence type="ECO:0000313" key="7">
    <source>
        <dbReference type="Proteomes" id="UP000522864"/>
    </source>
</evidence>
<evidence type="ECO:0000256" key="1">
    <source>
        <dbReference type="ARBA" id="ARBA00009437"/>
    </source>
</evidence>